<evidence type="ECO:0000259" key="2">
    <source>
        <dbReference type="PROSITE" id="PS51455"/>
    </source>
</evidence>
<dbReference type="GeneID" id="300579188"/>
<proteinExistence type="predicted"/>
<keyword evidence="1" id="KW-0808">Transferase</keyword>
<feature type="domain" description="PIPK" evidence="2">
    <location>
        <begin position="1"/>
        <end position="368"/>
    </location>
</feature>
<evidence type="ECO:0000313" key="3">
    <source>
        <dbReference type="EMBL" id="TFB00475.1"/>
    </source>
</evidence>
<keyword evidence="1" id="KW-0547">Nucleotide-binding</keyword>
<dbReference type="PROSITE" id="PS51455">
    <property type="entry name" value="PIPK"/>
    <property type="match status" value="1"/>
</dbReference>
<gene>
    <name evidence="3" type="ORF">CCMA1212_007571</name>
</gene>
<dbReference type="SUPFAM" id="SSF56104">
    <property type="entry name" value="SAICAR synthase-like"/>
    <property type="match status" value="1"/>
</dbReference>
<keyword evidence="4" id="KW-1185">Reference proteome</keyword>
<dbReference type="Gene3D" id="3.30.810.10">
    <property type="entry name" value="2-Layer Sandwich"/>
    <property type="match status" value="1"/>
</dbReference>
<evidence type="ECO:0000313" key="4">
    <source>
        <dbReference type="Proteomes" id="UP001642720"/>
    </source>
</evidence>
<name>A0ABY2GZ51_9HYPO</name>
<keyword evidence="1" id="KW-0067">ATP-binding</keyword>
<sequence length="385" mass="44305">MRSRTRRISMTITHAILDGKDAETSQKKRPACVQLPRSMLKFLSLWHLELMLFRPNDFLALRREVWHITDEAYAQSFQTRNDVSPPEPEEEQRASNLVPMGTLGYSGSTFFKTWDGKFLVKSLDRHFEHQFFMHELLTPYIVHMWENPGSLLVRITDLLCVPYPTLGGLLGLEPTHHVIMEHLLYGIDMDGDTTRYETYDLKPHDYFFPERDLANGKLAPQSVKDRLVDHFPDQIRVSQQATKELVALLDTDTKFLAESNVLDYSLFLVRYARSGESRFDASDPFLSGTSSAARQADFWRTGVVSADGQWAYRAVLLDFFWARHKFRAKAMAGLVSAFNAWAGYGPMTITTEPFEYQRRFMRMIQKLVGENGTEEEYDAGQSADC</sequence>
<reference evidence="3 4" key="1">
    <citation type="submission" date="2018-01" db="EMBL/GenBank/DDBJ databases">
        <title>Genome characterization of the sugarcane-associated fungus Trichoderma ghanense CCMA-1212 and their application in lignocelulose bioconversion.</title>
        <authorList>
            <person name="Steindorff A.S."/>
            <person name="Mendes T.D."/>
            <person name="Vilela E.S.D."/>
            <person name="Rodrigues D.S."/>
            <person name="Formighieri E.F."/>
            <person name="Melo I.S."/>
            <person name="Favaro L.C.L."/>
        </authorList>
    </citation>
    <scope>NUCLEOTIDE SEQUENCE [LARGE SCALE GENOMIC DNA]</scope>
    <source>
        <strain evidence="3 4">CCMA-1212</strain>
    </source>
</reference>
<dbReference type="InterPro" id="IPR002498">
    <property type="entry name" value="PInositol-4-P-4/5-kinase_core"/>
</dbReference>
<dbReference type="InterPro" id="IPR023610">
    <property type="entry name" value="PInositol-4/5-P-5/4-kinase"/>
</dbReference>
<evidence type="ECO:0000256" key="1">
    <source>
        <dbReference type="PROSITE-ProRule" id="PRU00781"/>
    </source>
</evidence>
<dbReference type="EMBL" id="PPTA01000011">
    <property type="protein sequence ID" value="TFB00475.1"/>
    <property type="molecule type" value="Genomic_DNA"/>
</dbReference>
<accession>A0ABY2GZ51</accession>
<organism evidence="3 4">
    <name type="scientific">Trichoderma ghanense</name>
    <dbReference type="NCBI Taxonomy" id="65468"/>
    <lineage>
        <taxon>Eukaryota</taxon>
        <taxon>Fungi</taxon>
        <taxon>Dikarya</taxon>
        <taxon>Ascomycota</taxon>
        <taxon>Pezizomycotina</taxon>
        <taxon>Sordariomycetes</taxon>
        <taxon>Hypocreomycetidae</taxon>
        <taxon>Hypocreales</taxon>
        <taxon>Hypocreaceae</taxon>
        <taxon>Trichoderma</taxon>
    </lineage>
</organism>
<protein>
    <recommendedName>
        <fullName evidence="2">PIPK domain-containing protein</fullName>
    </recommendedName>
</protein>
<dbReference type="Proteomes" id="UP001642720">
    <property type="component" value="Unassembled WGS sequence"/>
</dbReference>
<dbReference type="PANTHER" id="PTHR23086">
    <property type="entry name" value="PHOSPHATIDYLINOSITOL-4-PHOSPHATE 5-KINASE"/>
    <property type="match status" value="1"/>
</dbReference>
<dbReference type="RefSeq" id="XP_073556676.1">
    <property type="nucleotide sequence ID" value="XM_073704738.1"/>
</dbReference>
<dbReference type="Gene3D" id="3.30.800.10">
    <property type="entry name" value="Phosphatidylinositol Phosphate Kinase II Beta"/>
    <property type="match status" value="1"/>
</dbReference>
<comment type="caution">
    <text evidence="3">The sequence shown here is derived from an EMBL/GenBank/DDBJ whole genome shotgun (WGS) entry which is preliminary data.</text>
</comment>
<keyword evidence="1" id="KW-0418">Kinase</keyword>
<dbReference type="Pfam" id="PF01504">
    <property type="entry name" value="PIP5K"/>
    <property type="match status" value="1"/>
</dbReference>
<dbReference type="InterPro" id="IPR027483">
    <property type="entry name" value="PInositol-4-P-4/5-kinase_C_sf"/>
</dbReference>
<dbReference type="PANTHER" id="PTHR23086:SF126">
    <property type="entry name" value="PIPK DOMAIN-CONTAINING PROTEIN"/>
    <property type="match status" value="1"/>
</dbReference>
<dbReference type="SMART" id="SM00330">
    <property type="entry name" value="PIPKc"/>
    <property type="match status" value="1"/>
</dbReference>
<dbReference type="InterPro" id="IPR027484">
    <property type="entry name" value="PInositol-4-P-5-kinase_N"/>
</dbReference>